<sequence>MSANKDPGSEEIQHNGYFIISIVLLSACYISSEILECLNLPRGRENEKNATEDWHPLIDVLKNDKPHACTDTHAATTGFGFIYGVERVTSSRLGQSDDVVLDLLGLHHQIFNGRFRCKRTCVISTDRHPSPFPFR</sequence>
<evidence type="ECO:0000313" key="1">
    <source>
        <dbReference type="EMBL" id="ETN68290.1"/>
    </source>
</evidence>
<dbReference type="PROSITE" id="PS51257">
    <property type="entry name" value="PROKAR_LIPOPROTEIN"/>
    <property type="match status" value="1"/>
</dbReference>
<gene>
    <name evidence="1" type="ORF">NECAME_05656</name>
</gene>
<dbReference type="KEGG" id="nai:NECAME_05656"/>
<keyword evidence="2" id="KW-1185">Reference proteome</keyword>
<proteinExistence type="predicted"/>
<dbReference type="EMBL" id="KI669288">
    <property type="protein sequence ID" value="ETN68290.1"/>
    <property type="molecule type" value="Genomic_DNA"/>
</dbReference>
<organism evidence="1 2">
    <name type="scientific">Necator americanus</name>
    <name type="common">Human hookworm</name>
    <dbReference type="NCBI Taxonomy" id="51031"/>
    <lineage>
        <taxon>Eukaryota</taxon>
        <taxon>Metazoa</taxon>
        <taxon>Ecdysozoa</taxon>
        <taxon>Nematoda</taxon>
        <taxon>Chromadorea</taxon>
        <taxon>Rhabditida</taxon>
        <taxon>Rhabditina</taxon>
        <taxon>Rhabditomorpha</taxon>
        <taxon>Strongyloidea</taxon>
        <taxon>Ancylostomatidae</taxon>
        <taxon>Bunostominae</taxon>
        <taxon>Necator</taxon>
    </lineage>
</organism>
<reference evidence="2" key="1">
    <citation type="journal article" date="2014" name="Nat. Genet.">
        <title>Genome of the human hookworm Necator americanus.</title>
        <authorList>
            <person name="Tang Y.T."/>
            <person name="Gao X."/>
            <person name="Rosa B.A."/>
            <person name="Abubucker S."/>
            <person name="Hallsworth-Pepin K."/>
            <person name="Martin J."/>
            <person name="Tyagi R."/>
            <person name="Heizer E."/>
            <person name="Zhang X."/>
            <person name="Bhonagiri-Palsikar V."/>
            <person name="Minx P."/>
            <person name="Warren W.C."/>
            <person name="Wang Q."/>
            <person name="Zhan B."/>
            <person name="Hotez P.J."/>
            <person name="Sternberg P.W."/>
            <person name="Dougall A."/>
            <person name="Gaze S.T."/>
            <person name="Mulvenna J."/>
            <person name="Sotillo J."/>
            <person name="Ranganathan S."/>
            <person name="Rabelo E.M."/>
            <person name="Wilson R.K."/>
            <person name="Felgner P.L."/>
            <person name="Bethony J."/>
            <person name="Hawdon J.M."/>
            <person name="Gasser R.B."/>
            <person name="Loukas A."/>
            <person name="Mitreva M."/>
        </authorList>
    </citation>
    <scope>NUCLEOTIDE SEQUENCE [LARGE SCALE GENOMIC DNA]</scope>
</reference>
<dbReference type="AlphaFoldDB" id="W2SFF1"/>
<protein>
    <submittedName>
        <fullName evidence="1">Uncharacterized protein</fullName>
    </submittedName>
</protein>
<evidence type="ECO:0000313" key="2">
    <source>
        <dbReference type="Proteomes" id="UP000053676"/>
    </source>
</evidence>
<accession>W2SFF1</accession>
<dbReference type="Proteomes" id="UP000053676">
    <property type="component" value="Unassembled WGS sequence"/>
</dbReference>
<name>W2SFF1_NECAM</name>